<dbReference type="InterPro" id="IPR032109">
    <property type="entry name" value="Big_3_5"/>
</dbReference>
<dbReference type="InterPro" id="IPR013783">
    <property type="entry name" value="Ig-like_fold"/>
</dbReference>
<comment type="caution">
    <text evidence="2">The sequence shown here is derived from an EMBL/GenBank/DDBJ whole genome shotgun (WGS) entry which is preliminary data.</text>
</comment>
<name>A0A4Y9R2W0_9MICO</name>
<reference evidence="2 3" key="1">
    <citation type="journal article" date="2018" name="J. Microbiol.">
        <title>Leifsonia flava sp. nov., a novel actinobacterium isolated from the rhizosphere of Aquilegia viridiflora.</title>
        <authorList>
            <person name="Cai Y."/>
            <person name="Tao W.Z."/>
            <person name="Ma Y.J."/>
            <person name="Cheng J."/>
            <person name="Zhang M.Y."/>
            <person name="Zhang Y.X."/>
        </authorList>
    </citation>
    <scope>NUCLEOTIDE SEQUENCE [LARGE SCALE GENOMIC DNA]</scope>
    <source>
        <strain evidence="2 3">SYP-B2174</strain>
    </source>
</reference>
<gene>
    <name evidence="2" type="ORF">E4M00_05370</name>
</gene>
<dbReference type="AlphaFoldDB" id="A0A4Y9R2W0"/>
<dbReference type="Pfam" id="PF16640">
    <property type="entry name" value="Big_3_5"/>
    <property type="match status" value="1"/>
</dbReference>
<organism evidence="2 3">
    <name type="scientific">Orlajensenia leifsoniae</name>
    <dbReference type="NCBI Taxonomy" id="2561933"/>
    <lineage>
        <taxon>Bacteria</taxon>
        <taxon>Bacillati</taxon>
        <taxon>Actinomycetota</taxon>
        <taxon>Actinomycetes</taxon>
        <taxon>Micrococcales</taxon>
        <taxon>Microbacteriaceae</taxon>
        <taxon>Orlajensenia</taxon>
    </lineage>
</organism>
<evidence type="ECO:0000313" key="2">
    <source>
        <dbReference type="EMBL" id="TFV98929.1"/>
    </source>
</evidence>
<evidence type="ECO:0000259" key="1">
    <source>
        <dbReference type="PROSITE" id="PS50835"/>
    </source>
</evidence>
<sequence length="437" mass="45301">MASCRMLSARFGSVNISWRMGAPPLSPSARGRRLTHDRSIWIRVAGDSMKSRSRLIAVGIATTTMLTVSLVAAAPAQAVPPTVPAIELPAGTGGDSSFLSEYGAASPPSRVIPIGPATSSLEISPPFDPFYELACSLANAAGTVVAERYWGEDDVDQAPPFVLTVPPASVTTDGGPYLVDCSSQSESTSRVQWTLTADAAAPATVVLEHDPTTYVRLTEFEPLDGGSYALDTPVALGERVRIRGNAGTWFPAGAAYDLATSIEVPDGDFPFWSGPAEQAAATASGDVLGLTIPESLPASAGTDIRVFARARSTVAGSATTPEVTTVRSWSTRLIVVDKAATGTALRLDRTLALTSRATVRAQVTVTAGPAEPVVGTVTLFVDGKPRSQTALSGTGTVRSTIRLPKLGRGSHAIVAVFDGGDALLGSTSPSRSVRILL</sequence>
<dbReference type="PROSITE" id="PS50835">
    <property type="entry name" value="IG_LIKE"/>
    <property type="match status" value="1"/>
</dbReference>
<protein>
    <submittedName>
        <fullName evidence="2">Ig-like domain repeat protein</fullName>
    </submittedName>
</protein>
<dbReference type="InterPro" id="IPR007110">
    <property type="entry name" value="Ig-like_dom"/>
</dbReference>
<evidence type="ECO:0000313" key="3">
    <source>
        <dbReference type="Proteomes" id="UP000298127"/>
    </source>
</evidence>
<dbReference type="EMBL" id="SPQZ01000002">
    <property type="protein sequence ID" value="TFV98929.1"/>
    <property type="molecule type" value="Genomic_DNA"/>
</dbReference>
<dbReference type="Gene3D" id="2.60.40.10">
    <property type="entry name" value="Immunoglobulins"/>
    <property type="match status" value="1"/>
</dbReference>
<dbReference type="Proteomes" id="UP000298127">
    <property type="component" value="Unassembled WGS sequence"/>
</dbReference>
<feature type="domain" description="Ig-like" evidence="1">
    <location>
        <begin position="160"/>
        <end position="228"/>
    </location>
</feature>
<accession>A0A4Y9R2W0</accession>
<proteinExistence type="predicted"/>
<dbReference type="GO" id="GO:0005975">
    <property type="term" value="P:carbohydrate metabolic process"/>
    <property type="evidence" value="ECO:0007669"/>
    <property type="project" value="UniProtKB-ARBA"/>
</dbReference>
<keyword evidence="3" id="KW-1185">Reference proteome</keyword>